<proteinExistence type="predicted"/>
<feature type="region of interest" description="Disordered" evidence="2">
    <location>
        <begin position="26"/>
        <end position="54"/>
    </location>
</feature>
<evidence type="ECO:0000256" key="2">
    <source>
        <dbReference type="SAM" id="MobiDB-lite"/>
    </source>
</evidence>
<feature type="compositionally biased region" description="Basic and acidic residues" evidence="2">
    <location>
        <begin position="244"/>
        <end position="265"/>
    </location>
</feature>
<feature type="coiled-coil region" evidence="1">
    <location>
        <begin position="1468"/>
        <end position="1495"/>
    </location>
</feature>
<feature type="compositionally biased region" description="Basic and acidic residues" evidence="2">
    <location>
        <begin position="486"/>
        <end position="500"/>
    </location>
</feature>
<keyword evidence="1" id="KW-0175">Coiled coil</keyword>
<feature type="compositionally biased region" description="Acidic residues" evidence="2">
    <location>
        <begin position="572"/>
        <end position="582"/>
    </location>
</feature>
<feature type="compositionally biased region" description="Basic and acidic residues" evidence="2">
    <location>
        <begin position="727"/>
        <end position="753"/>
    </location>
</feature>
<dbReference type="OrthoDB" id="3785701at2759"/>
<gene>
    <name evidence="3" type="ORF">K469DRAFT_746820</name>
</gene>
<feature type="compositionally biased region" description="Basic and acidic residues" evidence="2">
    <location>
        <begin position="1148"/>
        <end position="1163"/>
    </location>
</feature>
<feature type="compositionally biased region" description="Basic residues" evidence="2">
    <location>
        <begin position="553"/>
        <end position="566"/>
    </location>
</feature>
<organism evidence="3 4">
    <name type="scientific">Zopfia rhizophila CBS 207.26</name>
    <dbReference type="NCBI Taxonomy" id="1314779"/>
    <lineage>
        <taxon>Eukaryota</taxon>
        <taxon>Fungi</taxon>
        <taxon>Dikarya</taxon>
        <taxon>Ascomycota</taxon>
        <taxon>Pezizomycotina</taxon>
        <taxon>Dothideomycetes</taxon>
        <taxon>Dothideomycetes incertae sedis</taxon>
        <taxon>Zopfiaceae</taxon>
        <taxon>Zopfia</taxon>
    </lineage>
</organism>
<feature type="compositionally biased region" description="Basic and acidic residues" evidence="2">
    <location>
        <begin position="404"/>
        <end position="414"/>
    </location>
</feature>
<feature type="compositionally biased region" description="Basic and acidic residues" evidence="2">
    <location>
        <begin position="650"/>
        <end position="668"/>
    </location>
</feature>
<feature type="compositionally biased region" description="Polar residues" evidence="2">
    <location>
        <begin position="113"/>
        <end position="128"/>
    </location>
</feature>
<dbReference type="Proteomes" id="UP000800200">
    <property type="component" value="Unassembled WGS sequence"/>
</dbReference>
<feature type="compositionally biased region" description="Basic and acidic residues" evidence="2">
    <location>
        <begin position="342"/>
        <end position="355"/>
    </location>
</feature>
<evidence type="ECO:0000256" key="1">
    <source>
        <dbReference type="SAM" id="Coils"/>
    </source>
</evidence>
<feature type="compositionally biased region" description="Low complexity" evidence="2">
    <location>
        <begin position="507"/>
        <end position="516"/>
    </location>
</feature>
<evidence type="ECO:0000313" key="3">
    <source>
        <dbReference type="EMBL" id="KAF2191500.1"/>
    </source>
</evidence>
<dbReference type="EMBL" id="ML994617">
    <property type="protein sequence ID" value="KAF2191500.1"/>
    <property type="molecule type" value="Genomic_DNA"/>
</dbReference>
<feature type="compositionally biased region" description="Basic and acidic residues" evidence="2">
    <location>
        <begin position="824"/>
        <end position="846"/>
    </location>
</feature>
<feature type="region of interest" description="Disordered" evidence="2">
    <location>
        <begin position="904"/>
        <end position="924"/>
    </location>
</feature>
<name>A0A6A6EN47_9PEZI</name>
<feature type="region of interest" description="Disordered" evidence="2">
    <location>
        <begin position="805"/>
        <end position="871"/>
    </location>
</feature>
<feature type="region of interest" description="Disordered" evidence="2">
    <location>
        <begin position="634"/>
        <end position="668"/>
    </location>
</feature>
<protein>
    <submittedName>
        <fullName evidence="3">Uncharacterized protein</fullName>
    </submittedName>
</protein>
<feature type="compositionally biased region" description="Polar residues" evidence="2">
    <location>
        <begin position="267"/>
        <end position="301"/>
    </location>
</feature>
<feature type="compositionally biased region" description="Basic residues" evidence="2">
    <location>
        <begin position="1137"/>
        <end position="1147"/>
    </location>
</feature>
<sequence length="1519" mass="168074">MSRVTGVGLAFRSPIAGLPIPFNQDRHNETFGTRHSSRLSMEYKTEEEAEEEEDIYPTVEYTGRYHPTQAHDDVGPIAVRESTSTSHFTPRLASASRRRPEVLGEAPGCPSVLYSSSEGRQNTVSNRRTMPIGATAYQRPTTYHSVAVNGNPKRSRTPSPPSTQVKRTKRTGIEISSHLRESARKRKATRGASQTPADTPEYSIPEGTPAPSILPRAQEQEIKDEHDVDHESLSPKRRLNTESLELRKESEDRKDLDTSASRDNHFLSVSTQKRLLLNSPKQPSNRPLTNAKDSGDPTTQAEAGATTPDEPTRPSRPILKVPKQPTLKESGKPALEGPELSISKETETDDHDIKEAQPVTPVKVESGAYDFPKREGTTVASSSKRKSVKMSLLKKTLNKGPNRKLPEHNNERSPKSVSQPKDASLNLNESPISRSGQKLKKNFPSSGPPKVSKLTDSASNRKGQAKEEKVCPKKADRISSAPQEDVIGKSDTRNQTETAKKAKIKSKTAAQKSSTPAKKDTIGKSNASHNSAKSSKEPPPKSAHKLATSQAPLKKKPGNRSKNGKKSKSDEIIVDSDGDDEATPQATQATLSVGEKDGTTSSSRNGTSRKARHTDLKESLQCNLAAAECLARVDPPIDPPEVLKPMECNPESKAEPAEKQLEKRQELRVADFQERTRYVQDECRRSLNTKRKQEIKLAPQTGAQSQMQRQETSTRAGDAGKTSFVCLDDRWRDQRSEVRKAERPNTERRKNERNGITAETTRQPVKPKTAPKAARLKLVVKSLKPNAQEEQSTINILPCGAIGEPLEPVVPGDDPTPQIAQPKSIEESSKPVSVDERLVSNVERPEPIQTSSKPVVEEEGATSKFQEPTLIVKSQKPAIPKEQPAIIDPQSQPIKTFRKLVDQGERLPPLPRPKEEGLSPSGENIARDVHPELVLDENNKNPVQKDDNPTATSATKVLTAPENLASTAHDVLAEQTNDQKPAIGSPEVLQSITQPAIQNGLGVQILSSFAVQTVSEEAVSQFQETEIAKPADNIDKRKGKARVPIAEWATDENLQKLSENHRRLFELMEAEGLPLAKAVGRLNEDTGQSLDPSTTYTKYRFALKAASISKPHWRKPEQPTAQASKQNVAESTPKGPVKQKSRITKQKVNKETTERGDASKVERAIVSTATSSKVGTGGTPSASKAVRIHSPLAEPMDIDITVSIPEETCATARPRPGGKKHTETSRHHITDAASDNEDAYGGKIDVEVEIDSEFEASNVEMTNTNPFSGVIRAPSPATKADVPFFEYVVRVKVLEEGQNEEDAAWSNPVGMQKYENLDEANRAADNTQKYVHANLRCNFREWGWTLDKFDCKAWVGRYITIKDGKTAFYKISVERWVVYQCEQRLPTNKTSFLNKVVYTVHLYKLVQKPGEDYHFTELDDPADADWIREHMDISPNNVFTLLDDANRKARQLQLGLSTKGEPRTVFERNWKTSELVRLQTKLDELEKKDACWKEAFPALGGEWYEVEVKEGRITGPRNV</sequence>
<feature type="compositionally biased region" description="Polar residues" evidence="2">
    <location>
        <begin position="415"/>
        <end position="436"/>
    </location>
</feature>
<feature type="region of interest" description="Disordered" evidence="2">
    <location>
        <begin position="1109"/>
        <end position="1163"/>
    </location>
</feature>
<feature type="compositionally biased region" description="Basic and acidic residues" evidence="2">
    <location>
        <begin position="464"/>
        <end position="477"/>
    </location>
</feature>
<feature type="compositionally biased region" description="Polar residues" evidence="2">
    <location>
        <begin position="701"/>
        <end position="715"/>
    </location>
</feature>
<feature type="region of interest" description="Disordered" evidence="2">
    <location>
        <begin position="82"/>
        <end position="616"/>
    </location>
</feature>
<evidence type="ECO:0000313" key="4">
    <source>
        <dbReference type="Proteomes" id="UP000800200"/>
    </source>
</evidence>
<accession>A0A6A6EN47</accession>
<feature type="compositionally biased region" description="Low complexity" evidence="2">
    <location>
        <begin position="524"/>
        <end position="533"/>
    </location>
</feature>
<feature type="compositionally biased region" description="Basic and acidic residues" evidence="2">
    <location>
        <begin position="218"/>
        <end position="234"/>
    </location>
</feature>
<reference evidence="3" key="1">
    <citation type="journal article" date="2020" name="Stud. Mycol.">
        <title>101 Dothideomycetes genomes: a test case for predicting lifestyles and emergence of pathogens.</title>
        <authorList>
            <person name="Haridas S."/>
            <person name="Albert R."/>
            <person name="Binder M."/>
            <person name="Bloem J."/>
            <person name="Labutti K."/>
            <person name="Salamov A."/>
            <person name="Andreopoulos B."/>
            <person name="Baker S."/>
            <person name="Barry K."/>
            <person name="Bills G."/>
            <person name="Bluhm B."/>
            <person name="Cannon C."/>
            <person name="Castanera R."/>
            <person name="Culley D."/>
            <person name="Daum C."/>
            <person name="Ezra D."/>
            <person name="Gonzalez J."/>
            <person name="Henrissat B."/>
            <person name="Kuo A."/>
            <person name="Liang C."/>
            <person name="Lipzen A."/>
            <person name="Lutzoni F."/>
            <person name="Magnuson J."/>
            <person name="Mondo S."/>
            <person name="Nolan M."/>
            <person name="Ohm R."/>
            <person name="Pangilinan J."/>
            <person name="Park H.-J."/>
            <person name="Ramirez L."/>
            <person name="Alfaro M."/>
            <person name="Sun H."/>
            <person name="Tritt A."/>
            <person name="Yoshinaga Y."/>
            <person name="Zwiers L.-H."/>
            <person name="Turgeon B."/>
            <person name="Goodwin S."/>
            <person name="Spatafora J."/>
            <person name="Crous P."/>
            <person name="Grigoriev I."/>
        </authorList>
    </citation>
    <scope>NUCLEOTIDE SEQUENCE</scope>
    <source>
        <strain evidence="3">CBS 207.26</strain>
    </source>
</reference>
<feature type="compositionally biased region" description="Polar residues" evidence="2">
    <location>
        <begin position="1119"/>
        <end position="1130"/>
    </location>
</feature>
<keyword evidence="4" id="KW-1185">Reference proteome</keyword>
<feature type="region of interest" description="Disordered" evidence="2">
    <location>
        <begin position="690"/>
        <end position="772"/>
    </location>
</feature>